<sequence length="153" mass="16230">MENSLKGLLLAAGVIISCIVIGLGFYIAREARDIAANSTGQIAKLNAEFNESDKTMYDGMSVSGSEVINVVNKFKNDTISIVVVNKLGNKSFYGYSISEGTNSSTLGGSVKTDIKAAQKIGHASYINPNAQFICTVLRDVNNTIVGLKFVQAG</sequence>
<evidence type="ECO:0000256" key="1">
    <source>
        <dbReference type="SAM" id="Phobius"/>
    </source>
</evidence>
<dbReference type="AlphaFoldDB" id="A0A6L5XZW7"/>
<keyword evidence="3" id="KW-1185">Reference proteome</keyword>
<dbReference type="PROSITE" id="PS51257">
    <property type="entry name" value="PROKAR_LIPOPROTEIN"/>
    <property type="match status" value="1"/>
</dbReference>
<accession>A0A6L5XZW7</accession>
<dbReference type="RefSeq" id="WP_154519649.1">
    <property type="nucleotide sequence ID" value="NZ_VUMT01000015.1"/>
</dbReference>
<keyword evidence="1" id="KW-1133">Transmembrane helix</keyword>
<comment type="caution">
    <text evidence="2">The sequence shown here is derived from an EMBL/GenBank/DDBJ whole genome shotgun (WGS) entry which is preliminary data.</text>
</comment>
<protein>
    <submittedName>
        <fullName evidence="2">Uncharacterized protein</fullName>
    </submittedName>
</protein>
<reference evidence="2 3" key="1">
    <citation type="submission" date="2019-08" db="EMBL/GenBank/DDBJ databases">
        <title>In-depth cultivation of the pig gut microbiome towards novel bacterial diversity and tailored functional studies.</title>
        <authorList>
            <person name="Wylensek D."/>
            <person name="Hitch T.C.A."/>
            <person name="Clavel T."/>
        </authorList>
    </citation>
    <scope>NUCLEOTIDE SEQUENCE [LARGE SCALE GENOMIC DNA]</scope>
    <source>
        <strain evidence="2 3">WCA-693-APC-MOT-I</strain>
    </source>
</reference>
<feature type="transmembrane region" description="Helical" evidence="1">
    <location>
        <begin position="7"/>
        <end position="28"/>
    </location>
</feature>
<name>A0A6L5XZW7_9FIRM</name>
<dbReference type="EMBL" id="VUMT01000015">
    <property type="protein sequence ID" value="MSS64254.1"/>
    <property type="molecule type" value="Genomic_DNA"/>
</dbReference>
<keyword evidence="1" id="KW-0812">Transmembrane</keyword>
<evidence type="ECO:0000313" key="2">
    <source>
        <dbReference type="EMBL" id="MSS64254.1"/>
    </source>
</evidence>
<gene>
    <name evidence="2" type="ORF">FYJ58_10260</name>
</gene>
<proteinExistence type="predicted"/>
<dbReference type="Proteomes" id="UP000482209">
    <property type="component" value="Unassembled WGS sequence"/>
</dbReference>
<organism evidence="2 3">
    <name type="scientific">Velocimicrobium porci</name>
    <dbReference type="NCBI Taxonomy" id="2606634"/>
    <lineage>
        <taxon>Bacteria</taxon>
        <taxon>Bacillati</taxon>
        <taxon>Bacillota</taxon>
        <taxon>Clostridia</taxon>
        <taxon>Lachnospirales</taxon>
        <taxon>Lachnospiraceae</taxon>
        <taxon>Velocimicrobium</taxon>
    </lineage>
</organism>
<keyword evidence="1" id="KW-0472">Membrane</keyword>
<evidence type="ECO:0000313" key="3">
    <source>
        <dbReference type="Proteomes" id="UP000482209"/>
    </source>
</evidence>